<dbReference type="AlphaFoldDB" id="I4HEK8"/>
<dbReference type="Pfam" id="PF13470">
    <property type="entry name" value="PIN_3"/>
    <property type="match status" value="1"/>
</dbReference>
<proteinExistence type="predicted"/>
<accession>I4HEK8</accession>
<evidence type="ECO:0000259" key="1">
    <source>
        <dbReference type="SMART" id="SM00670"/>
    </source>
</evidence>
<organism evidence="2 3">
    <name type="scientific">Microcystis aeruginosa PCC 9807</name>
    <dbReference type="NCBI Taxonomy" id="1160283"/>
    <lineage>
        <taxon>Bacteria</taxon>
        <taxon>Bacillati</taxon>
        <taxon>Cyanobacteriota</taxon>
        <taxon>Cyanophyceae</taxon>
        <taxon>Oscillatoriophycideae</taxon>
        <taxon>Chroococcales</taxon>
        <taxon>Microcystaceae</taxon>
        <taxon>Microcystis</taxon>
    </lineage>
</organism>
<evidence type="ECO:0000313" key="2">
    <source>
        <dbReference type="EMBL" id="CCI20482.1"/>
    </source>
</evidence>
<dbReference type="NCBIfam" id="TIGR00305">
    <property type="entry name" value="putative toxin-antitoxin system toxin component, PIN family"/>
    <property type="match status" value="1"/>
</dbReference>
<comment type="caution">
    <text evidence="2">The sequence shown here is derived from an EMBL/GenBank/DDBJ whole genome shotgun (WGS) entry which is preliminary data.</text>
</comment>
<sequence>MMFAQDSPLVILDTSVFISALLSKNPNSAPCQIIRYWREGRFKLVISPQLLEELVEKLLLKNIDRNDIKDILTAIFYTAIKIQGIYQATLLDQVDPNDNMFLAAAYEIGADYLVSLDKKHILPLKHYHYTQILSPNLFLQVLQNS</sequence>
<dbReference type="PANTHER" id="PTHR34610">
    <property type="entry name" value="SSL7007 PROTEIN"/>
    <property type="match status" value="1"/>
</dbReference>
<evidence type="ECO:0000313" key="3">
    <source>
        <dbReference type="Proteomes" id="UP000003613"/>
    </source>
</evidence>
<dbReference type="InterPro" id="IPR029060">
    <property type="entry name" value="PIN-like_dom_sf"/>
</dbReference>
<dbReference type="SMART" id="SM00670">
    <property type="entry name" value="PINc"/>
    <property type="match status" value="1"/>
</dbReference>
<dbReference type="SUPFAM" id="SSF88723">
    <property type="entry name" value="PIN domain-like"/>
    <property type="match status" value="1"/>
</dbReference>
<dbReference type="InterPro" id="IPR002850">
    <property type="entry name" value="PIN_toxin-like"/>
</dbReference>
<gene>
    <name evidence="2" type="ORF">MICAF_7590001</name>
</gene>
<dbReference type="PANTHER" id="PTHR34610:SF4">
    <property type="entry name" value="SLL8027 PROTEIN"/>
    <property type="match status" value="1"/>
</dbReference>
<dbReference type="HOGENOM" id="CLU_116617_3_1_3"/>
<name>I4HEK8_MICAE</name>
<dbReference type="Proteomes" id="UP000003613">
    <property type="component" value="Unassembled WGS sequence"/>
</dbReference>
<reference evidence="2 3" key="1">
    <citation type="submission" date="2012-04" db="EMBL/GenBank/DDBJ databases">
        <authorList>
            <person name="Genoscope - CEA"/>
        </authorList>
    </citation>
    <scope>NUCLEOTIDE SEQUENCE [LARGE SCALE GENOMIC DNA]</scope>
    <source>
        <strain evidence="2 3">9807</strain>
    </source>
</reference>
<protein>
    <submittedName>
        <fullName evidence="2">PilT protein domain protein</fullName>
    </submittedName>
</protein>
<feature type="domain" description="PIN" evidence="1">
    <location>
        <begin position="8"/>
        <end position="122"/>
    </location>
</feature>
<dbReference type="EMBL" id="CAIM01000733">
    <property type="protein sequence ID" value="CCI20482.1"/>
    <property type="molecule type" value="Genomic_DNA"/>
</dbReference>
<dbReference type="InterPro" id="IPR002716">
    <property type="entry name" value="PIN_dom"/>
</dbReference>
<dbReference type="RefSeq" id="WP_002790719.1">
    <property type="nucleotide sequence ID" value="NZ_HE973556.1"/>
</dbReference>